<proteinExistence type="predicted"/>
<comment type="caution">
    <text evidence="2">The sequence shown here is derived from an EMBL/GenBank/DDBJ whole genome shotgun (WGS) entry which is preliminary data.</text>
</comment>
<evidence type="ECO:0000313" key="2">
    <source>
        <dbReference type="EMBL" id="EAU87400.1"/>
    </source>
</evidence>
<evidence type="ECO:0000313" key="3">
    <source>
        <dbReference type="Proteomes" id="UP000001861"/>
    </source>
</evidence>
<keyword evidence="3" id="KW-1185">Reference proteome</keyword>
<reference evidence="2 3" key="1">
    <citation type="journal article" date="2010" name="Proc. Natl. Acad. Sci. U.S.A.">
        <title>Insights into evolution of multicellular fungi from the assembled chromosomes of the mushroom Coprinopsis cinerea (Coprinus cinereus).</title>
        <authorList>
            <person name="Stajich J.E."/>
            <person name="Wilke S.K."/>
            <person name="Ahren D."/>
            <person name="Au C.H."/>
            <person name="Birren B.W."/>
            <person name="Borodovsky M."/>
            <person name="Burns C."/>
            <person name="Canback B."/>
            <person name="Casselton L.A."/>
            <person name="Cheng C.K."/>
            <person name="Deng J."/>
            <person name="Dietrich F.S."/>
            <person name="Fargo D.C."/>
            <person name="Farman M.L."/>
            <person name="Gathman A.C."/>
            <person name="Goldberg J."/>
            <person name="Guigo R."/>
            <person name="Hoegger P.J."/>
            <person name="Hooker J.B."/>
            <person name="Huggins A."/>
            <person name="James T.Y."/>
            <person name="Kamada T."/>
            <person name="Kilaru S."/>
            <person name="Kodira C."/>
            <person name="Kues U."/>
            <person name="Kupfer D."/>
            <person name="Kwan H.S."/>
            <person name="Lomsadze A."/>
            <person name="Li W."/>
            <person name="Lilly W.W."/>
            <person name="Ma L.J."/>
            <person name="Mackey A.J."/>
            <person name="Manning G."/>
            <person name="Martin F."/>
            <person name="Muraguchi H."/>
            <person name="Natvig D.O."/>
            <person name="Palmerini H."/>
            <person name="Ramesh M.A."/>
            <person name="Rehmeyer C.J."/>
            <person name="Roe B.A."/>
            <person name="Shenoy N."/>
            <person name="Stanke M."/>
            <person name="Ter-Hovhannisyan V."/>
            <person name="Tunlid A."/>
            <person name="Velagapudi R."/>
            <person name="Vision T.J."/>
            <person name="Zeng Q."/>
            <person name="Zolan M.E."/>
            <person name="Pukkila P.J."/>
        </authorList>
    </citation>
    <scope>NUCLEOTIDE SEQUENCE [LARGE SCALE GENOMIC DNA]</scope>
    <source>
        <strain evidence="3">Okayama-7 / 130 / ATCC MYA-4618 / FGSC 9003</strain>
    </source>
</reference>
<feature type="compositionally biased region" description="Basic and acidic residues" evidence="1">
    <location>
        <begin position="83"/>
        <end position="104"/>
    </location>
</feature>
<evidence type="ECO:0000256" key="1">
    <source>
        <dbReference type="SAM" id="MobiDB-lite"/>
    </source>
</evidence>
<dbReference type="Proteomes" id="UP000001861">
    <property type="component" value="Unassembled WGS sequence"/>
</dbReference>
<accession>A8NKE2</accession>
<dbReference type="AlphaFoldDB" id="A8NKE2"/>
<dbReference type="GeneID" id="6010937"/>
<name>A8NKE2_COPC7</name>
<dbReference type="EMBL" id="AACS02000010">
    <property type="protein sequence ID" value="EAU87400.1"/>
    <property type="molecule type" value="Genomic_DNA"/>
</dbReference>
<feature type="region of interest" description="Disordered" evidence="1">
    <location>
        <begin position="45"/>
        <end position="127"/>
    </location>
</feature>
<dbReference type="InParanoid" id="A8NKE2"/>
<protein>
    <submittedName>
        <fullName evidence="2">Uncharacterized protein</fullName>
    </submittedName>
</protein>
<sequence length="127" mass="13334">MQFPNLDKALQSLPPPAVDVVIENSSIKDNVVITGGGQLTLKRVPVDAPNVDNGTSEVQLPGASATDSVKQDGMGPLPTNDVMEDRDKLKEGSPVVEEGRKTGLDDDSQATLEEEDAGQDTQSSTSS</sequence>
<dbReference type="KEGG" id="cci:CC1G_02159"/>
<gene>
    <name evidence="2" type="ORF">CC1G_02159</name>
</gene>
<dbReference type="RefSeq" id="XP_001834423.1">
    <property type="nucleotide sequence ID" value="XM_001834371.1"/>
</dbReference>
<organism evidence="2 3">
    <name type="scientific">Coprinopsis cinerea (strain Okayama-7 / 130 / ATCC MYA-4618 / FGSC 9003)</name>
    <name type="common">Inky cap fungus</name>
    <name type="synonym">Hormographiella aspergillata</name>
    <dbReference type="NCBI Taxonomy" id="240176"/>
    <lineage>
        <taxon>Eukaryota</taxon>
        <taxon>Fungi</taxon>
        <taxon>Dikarya</taxon>
        <taxon>Basidiomycota</taxon>
        <taxon>Agaricomycotina</taxon>
        <taxon>Agaricomycetes</taxon>
        <taxon>Agaricomycetidae</taxon>
        <taxon>Agaricales</taxon>
        <taxon>Agaricineae</taxon>
        <taxon>Psathyrellaceae</taxon>
        <taxon>Coprinopsis</taxon>
    </lineage>
</organism>
<feature type="compositionally biased region" description="Acidic residues" evidence="1">
    <location>
        <begin position="105"/>
        <end position="118"/>
    </location>
</feature>
<dbReference type="VEuPathDB" id="FungiDB:CC1G_02159"/>